<organism evidence="8 9">
    <name type="scientific">Siccirubricoccus soli</name>
    <dbReference type="NCBI Taxonomy" id="2899147"/>
    <lineage>
        <taxon>Bacteria</taxon>
        <taxon>Pseudomonadati</taxon>
        <taxon>Pseudomonadota</taxon>
        <taxon>Alphaproteobacteria</taxon>
        <taxon>Acetobacterales</taxon>
        <taxon>Roseomonadaceae</taxon>
        <taxon>Siccirubricoccus</taxon>
    </lineage>
</organism>
<keyword evidence="9" id="KW-1185">Reference proteome</keyword>
<feature type="transmembrane region" description="Helical" evidence="6">
    <location>
        <begin position="137"/>
        <end position="159"/>
    </location>
</feature>
<dbReference type="PANTHER" id="PTHR42718">
    <property type="entry name" value="MAJOR FACILITATOR SUPERFAMILY MULTIDRUG TRANSPORTER MFSC"/>
    <property type="match status" value="1"/>
</dbReference>
<sequence length="513" mass="54255">MSDSHAALLRSPHPALGVAAVLLGAFLSALNTRLTSFGLADLRGGLGLTFDEGAWLTTLFSAPQLLVAPATAYVARAIGARRILMPSILGFILASAILPLLSNPPAILAVQGLRGLAVGTFLPACLTFVLQALPPRTVIWGLAAYGFDNIVAGHMAASLEGFWSDAGAWEWIIWQNLPLALVMLVLAHFGMALPPVNREALRQTDWGGPLLLGAGLALVYAGLDQGNRLDWLRSGTVLGCLAGGGVLILGFVLRMALVQASWLQLTVIRRRNILIVGGILALFGTATTPSLVVLPNYLQTVHGLRAIQVGDALIWVALPQLVLLPVTVWLLRRVDPRLTLGAGLACLGLSAWMQTGLTHDWAAPDFLPGQALQAVGQCLGITSSLVFVIGNIRDVSEAGTISGWLQIWRLLGIEAGAATIATWLRLREQLASNLIGLHVGSDNLLVAQVLQGFQARLGGAGADAEGRALTALANLVRQEATVQSNIDAFWLVAWLGVAALLLLSLTHAPHRRM</sequence>
<dbReference type="InterPro" id="IPR020846">
    <property type="entry name" value="MFS_dom"/>
</dbReference>
<feature type="transmembrane region" description="Helical" evidence="6">
    <location>
        <begin position="374"/>
        <end position="392"/>
    </location>
</feature>
<evidence type="ECO:0000313" key="8">
    <source>
        <dbReference type="EMBL" id="MCO6417494.1"/>
    </source>
</evidence>
<feature type="transmembrane region" description="Helical" evidence="6">
    <location>
        <begin position="235"/>
        <end position="253"/>
    </location>
</feature>
<feature type="transmembrane region" description="Helical" evidence="6">
    <location>
        <begin position="171"/>
        <end position="194"/>
    </location>
</feature>
<evidence type="ECO:0000259" key="7">
    <source>
        <dbReference type="PROSITE" id="PS50850"/>
    </source>
</evidence>
<feature type="transmembrane region" description="Helical" evidence="6">
    <location>
        <begin position="55"/>
        <end position="76"/>
    </location>
</feature>
<dbReference type="Pfam" id="PF07690">
    <property type="entry name" value="MFS_1"/>
    <property type="match status" value="1"/>
</dbReference>
<protein>
    <submittedName>
        <fullName evidence="8">MFS transporter</fullName>
    </submittedName>
</protein>
<evidence type="ECO:0000256" key="6">
    <source>
        <dbReference type="SAM" id="Phobius"/>
    </source>
</evidence>
<feature type="domain" description="Major facilitator superfamily (MFS) profile" evidence="7">
    <location>
        <begin position="17"/>
        <end position="511"/>
    </location>
</feature>
<dbReference type="SUPFAM" id="SSF103473">
    <property type="entry name" value="MFS general substrate transporter"/>
    <property type="match status" value="1"/>
</dbReference>
<proteinExistence type="predicted"/>
<feature type="transmembrane region" description="Helical" evidence="6">
    <location>
        <begin position="338"/>
        <end position="354"/>
    </location>
</feature>
<feature type="transmembrane region" description="Helical" evidence="6">
    <location>
        <begin position="206"/>
        <end position="223"/>
    </location>
</feature>
<name>A0ABT1D8I5_9PROT</name>
<dbReference type="Proteomes" id="UP001523392">
    <property type="component" value="Unassembled WGS sequence"/>
</dbReference>
<evidence type="ECO:0000256" key="3">
    <source>
        <dbReference type="ARBA" id="ARBA00022692"/>
    </source>
</evidence>
<dbReference type="InterPro" id="IPR011701">
    <property type="entry name" value="MFS"/>
</dbReference>
<feature type="transmembrane region" description="Helical" evidence="6">
    <location>
        <begin position="83"/>
        <end position="101"/>
    </location>
</feature>
<evidence type="ECO:0000256" key="1">
    <source>
        <dbReference type="ARBA" id="ARBA00004141"/>
    </source>
</evidence>
<feature type="transmembrane region" description="Helical" evidence="6">
    <location>
        <begin position="488"/>
        <end position="508"/>
    </location>
</feature>
<keyword evidence="3 6" id="KW-0812">Transmembrane</keyword>
<dbReference type="InterPro" id="IPR036259">
    <property type="entry name" value="MFS_trans_sf"/>
</dbReference>
<gene>
    <name evidence="8" type="ORF">JYK14_15185</name>
</gene>
<comment type="caution">
    <text evidence="8">The sequence shown here is derived from an EMBL/GenBank/DDBJ whole genome shotgun (WGS) entry which is preliminary data.</text>
</comment>
<dbReference type="RefSeq" id="WP_252954135.1">
    <property type="nucleotide sequence ID" value="NZ_JAFIRR010000093.1"/>
</dbReference>
<evidence type="ECO:0000313" key="9">
    <source>
        <dbReference type="Proteomes" id="UP001523392"/>
    </source>
</evidence>
<evidence type="ECO:0000256" key="2">
    <source>
        <dbReference type="ARBA" id="ARBA00022448"/>
    </source>
</evidence>
<keyword evidence="5 6" id="KW-0472">Membrane</keyword>
<dbReference type="EMBL" id="JAFIRR010000093">
    <property type="protein sequence ID" value="MCO6417494.1"/>
    <property type="molecule type" value="Genomic_DNA"/>
</dbReference>
<dbReference type="PROSITE" id="PS50850">
    <property type="entry name" value="MFS"/>
    <property type="match status" value="1"/>
</dbReference>
<evidence type="ECO:0000256" key="4">
    <source>
        <dbReference type="ARBA" id="ARBA00022989"/>
    </source>
</evidence>
<comment type="subcellular location">
    <subcellularLocation>
        <location evidence="1">Membrane</location>
        <topology evidence="1">Multi-pass membrane protein</topology>
    </subcellularLocation>
</comment>
<feature type="transmembrane region" description="Helical" evidence="6">
    <location>
        <begin position="312"/>
        <end position="331"/>
    </location>
</feature>
<keyword evidence="4 6" id="KW-1133">Transmembrane helix</keyword>
<accession>A0ABT1D8I5</accession>
<dbReference type="PANTHER" id="PTHR42718:SF9">
    <property type="entry name" value="MAJOR FACILITATOR SUPERFAMILY MULTIDRUG TRANSPORTER MFSC"/>
    <property type="match status" value="1"/>
</dbReference>
<feature type="transmembrane region" description="Helical" evidence="6">
    <location>
        <begin position="107"/>
        <end position="130"/>
    </location>
</feature>
<evidence type="ECO:0000256" key="5">
    <source>
        <dbReference type="ARBA" id="ARBA00023136"/>
    </source>
</evidence>
<keyword evidence="2" id="KW-0813">Transport</keyword>
<dbReference type="Gene3D" id="1.20.1250.20">
    <property type="entry name" value="MFS general substrate transporter like domains"/>
    <property type="match status" value="2"/>
</dbReference>
<feature type="transmembrane region" description="Helical" evidence="6">
    <location>
        <begin position="273"/>
        <end position="292"/>
    </location>
</feature>
<reference evidence="8 9" key="1">
    <citation type="submission" date="2021-12" db="EMBL/GenBank/DDBJ databases">
        <title>Siccirubricoccus leaddurans sp. nov., a high concentration Zn2+ tolerance bacterium.</title>
        <authorList>
            <person name="Cao Y."/>
        </authorList>
    </citation>
    <scope>NUCLEOTIDE SEQUENCE [LARGE SCALE GENOMIC DNA]</scope>
    <source>
        <strain evidence="8 9">KC 17139</strain>
    </source>
</reference>